<protein>
    <submittedName>
        <fullName evidence="3">Uncharacterized protein</fullName>
    </submittedName>
</protein>
<organism evidence="3 4">
    <name type="scientific">Puccinia coronata f. sp. avenae</name>
    <dbReference type="NCBI Taxonomy" id="200324"/>
    <lineage>
        <taxon>Eukaryota</taxon>
        <taxon>Fungi</taxon>
        <taxon>Dikarya</taxon>
        <taxon>Basidiomycota</taxon>
        <taxon>Pucciniomycotina</taxon>
        <taxon>Pucciniomycetes</taxon>
        <taxon>Pucciniales</taxon>
        <taxon>Pucciniaceae</taxon>
        <taxon>Puccinia</taxon>
    </lineage>
</organism>
<reference evidence="3 4" key="1">
    <citation type="submission" date="2017-11" db="EMBL/GenBank/DDBJ databases">
        <title>De novo assembly and phasing of dikaryotic genomes from two isolates of Puccinia coronata f. sp. avenae, the causal agent of oat crown rust.</title>
        <authorList>
            <person name="Miller M.E."/>
            <person name="Zhang Y."/>
            <person name="Omidvar V."/>
            <person name="Sperschneider J."/>
            <person name="Schwessinger B."/>
            <person name="Raley C."/>
            <person name="Palmer J.M."/>
            <person name="Garnica D."/>
            <person name="Upadhyaya N."/>
            <person name="Rathjen J."/>
            <person name="Taylor J.M."/>
            <person name="Park R.F."/>
            <person name="Dodds P.N."/>
            <person name="Hirsch C.D."/>
            <person name="Kianian S.F."/>
            <person name="Figueroa M."/>
        </authorList>
    </citation>
    <scope>NUCLEOTIDE SEQUENCE [LARGE SCALE GENOMIC DNA]</scope>
    <source>
        <strain evidence="3">12SD80</strain>
    </source>
</reference>
<gene>
    <name evidence="3" type="ORF">PCASD_01539</name>
</gene>
<proteinExistence type="predicted"/>
<name>A0A2N5VIG8_9BASI</name>
<evidence type="ECO:0000256" key="1">
    <source>
        <dbReference type="SAM" id="Coils"/>
    </source>
</evidence>
<dbReference type="AlphaFoldDB" id="A0A2N5VIG8"/>
<evidence type="ECO:0000313" key="3">
    <source>
        <dbReference type="EMBL" id="PLW49783.1"/>
    </source>
</evidence>
<evidence type="ECO:0000256" key="2">
    <source>
        <dbReference type="SAM" id="MobiDB-lite"/>
    </source>
</evidence>
<sequence>MLTEYLQLIKVWLKIQKDFNTLVEDIHLDVGPCLERRGMDPTDAVDQCWEVKMTKFSKAIKHSPPVPGLARGLFFLLEATRAKFEAREELATISQLHERQKLLSRKMQEEIWYDKWVTEQEALHEATIDNIKEDLENLAREKVEANKIQRGHKCNVRYLSARSCFPDSKDSPQTPKLKTQQVNNVAAKEKSAVTPTPPPKCILFRVSGAMFEKGRAHRRQPVGLKPGARPPLFWKIGGRQVHAQGQGAPGARPHSWRLQP</sequence>
<accession>A0A2N5VIG8</accession>
<keyword evidence="1" id="KW-0175">Coiled coil</keyword>
<comment type="caution">
    <text evidence="3">The sequence shown here is derived from an EMBL/GenBank/DDBJ whole genome shotgun (WGS) entry which is preliminary data.</text>
</comment>
<dbReference type="Proteomes" id="UP000235392">
    <property type="component" value="Unassembled WGS sequence"/>
</dbReference>
<feature type="coiled-coil region" evidence="1">
    <location>
        <begin position="121"/>
        <end position="148"/>
    </location>
</feature>
<evidence type="ECO:0000313" key="4">
    <source>
        <dbReference type="Proteomes" id="UP000235392"/>
    </source>
</evidence>
<dbReference type="EMBL" id="PGCI01000014">
    <property type="protein sequence ID" value="PLW49783.1"/>
    <property type="molecule type" value="Genomic_DNA"/>
</dbReference>
<feature type="region of interest" description="Disordered" evidence="2">
    <location>
        <begin position="241"/>
        <end position="260"/>
    </location>
</feature>